<dbReference type="Pfam" id="PF00294">
    <property type="entry name" value="PfkB"/>
    <property type="match status" value="1"/>
</dbReference>
<reference evidence="4 5" key="1">
    <citation type="journal article" date="2011" name="J. Bacteriol.">
        <title>Draft genome sequence of the anoxygenic filamentous phototrophic bacterium Oscillochloris trichoides subsp. DG-6.</title>
        <authorList>
            <person name="Kuznetsov B.B."/>
            <person name="Ivanovsky R.N."/>
            <person name="Keppen O.I."/>
            <person name="Sukhacheva M.V."/>
            <person name="Bumazhkin B.K."/>
            <person name="Patutina E.O."/>
            <person name="Beletsky A.V."/>
            <person name="Mardanov A.V."/>
            <person name="Baslerov R.V."/>
            <person name="Panteleeva A.N."/>
            <person name="Kolganova T.V."/>
            <person name="Ravin N.V."/>
            <person name="Skryabin K.G."/>
        </authorList>
    </citation>
    <scope>NUCLEOTIDE SEQUENCE [LARGE SCALE GENOMIC DNA]</scope>
    <source>
        <strain evidence="4 5">DG-6</strain>
    </source>
</reference>
<keyword evidence="2" id="KW-0418">Kinase</keyword>
<evidence type="ECO:0000259" key="3">
    <source>
        <dbReference type="Pfam" id="PF00294"/>
    </source>
</evidence>
<accession>E1IA90</accession>
<dbReference type="PANTHER" id="PTHR10584:SF166">
    <property type="entry name" value="RIBOKINASE"/>
    <property type="match status" value="1"/>
</dbReference>
<evidence type="ECO:0000313" key="4">
    <source>
        <dbReference type="EMBL" id="EFO81844.1"/>
    </source>
</evidence>
<dbReference type="OrthoDB" id="9776822at2"/>
<dbReference type="EMBL" id="ADVR01000004">
    <property type="protein sequence ID" value="EFO81844.1"/>
    <property type="molecule type" value="Genomic_DNA"/>
</dbReference>
<proteinExistence type="predicted"/>
<name>E1IA90_9CHLR</name>
<keyword evidence="5" id="KW-1185">Reference proteome</keyword>
<evidence type="ECO:0000313" key="5">
    <source>
        <dbReference type="Proteomes" id="UP000054010"/>
    </source>
</evidence>
<dbReference type="PROSITE" id="PS00584">
    <property type="entry name" value="PFKB_KINASES_2"/>
    <property type="match status" value="1"/>
</dbReference>
<sequence length="278" mass="29308">MTTPTYLVIGDLTRDLLPDGSSTMGGTALYAAATAAWLGVTAAIFTSGNPAEPPVLPTGIEVALVPCRQPSTFENRYTPQGRLQLLHARGAALQIADLPPAWREAPLVHLGPLTGEFGLDLAAAFPNALVAVTPQGWMRHWELPLPAPIQRVPWQPDPAALAHVDLLVLSIEDVGGDEALVAQYAQHCHLVALTRGARGSTLYIAGTPHAIPAYPAEERDPTGAGDVFAAALLIHLHQCGDPLVAAAFASSVAAYAVEGRGITNLPTWEQAMVRMHTP</sequence>
<dbReference type="InterPro" id="IPR029056">
    <property type="entry name" value="Ribokinase-like"/>
</dbReference>
<evidence type="ECO:0000256" key="2">
    <source>
        <dbReference type="ARBA" id="ARBA00022777"/>
    </source>
</evidence>
<feature type="domain" description="Carbohydrate kinase PfkB" evidence="3">
    <location>
        <begin position="176"/>
        <end position="265"/>
    </location>
</feature>
<gene>
    <name evidence="4" type="ORF">OSCT_0241</name>
</gene>
<dbReference type="AlphaFoldDB" id="E1IA90"/>
<dbReference type="STRING" id="765420.OSCT_0241"/>
<dbReference type="Proteomes" id="UP000054010">
    <property type="component" value="Unassembled WGS sequence"/>
</dbReference>
<dbReference type="PANTHER" id="PTHR10584">
    <property type="entry name" value="SUGAR KINASE"/>
    <property type="match status" value="1"/>
</dbReference>
<dbReference type="InterPro" id="IPR002173">
    <property type="entry name" value="Carboh/pur_kinase_PfkB_CS"/>
</dbReference>
<dbReference type="Gene3D" id="3.40.1190.20">
    <property type="match status" value="1"/>
</dbReference>
<dbReference type="InterPro" id="IPR011611">
    <property type="entry name" value="PfkB_dom"/>
</dbReference>
<keyword evidence="1" id="KW-0808">Transferase</keyword>
<dbReference type="GO" id="GO:0016301">
    <property type="term" value="F:kinase activity"/>
    <property type="evidence" value="ECO:0007669"/>
    <property type="project" value="UniProtKB-KW"/>
</dbReference>
<dbReference type="eggNOG" id="COG0524">
    <property type="taxonomic scope" value="Bacteria"/>
</dbReference>
<evidence type="ECO:0000256" key="1">
    <source>
        <dbReference type="ARBA" id="ARBA00022679"/>
    </source>
</evidence>
<dbReference type="GO" id="GO:0005829">
    <property type="term" value="C:cytosol"/>
    <property type="evidence" value="ECO:0007669"/>
    <property type="project" value="TreeGrafter"/>
</dbReference>
<protein>
    <submittedName>
        <fullName evidence="4">Ribokinase-like domain-containing protein</fullName>
    </submittedName>
</protein>
<dbReference type="SUPFAM" id="SSF53613">
    <property type="entry name" value="Ribokinase-like"/>
    <property type="match status" value="1"/>
</dbReference>
<organism evidence="4 5">
    <name type="scientific">Oscillochloris trichoides DG-6</name>
    <dbReference type="NCBI Taxonomy" id="765420"/>
    <lineage>
        <taxon>Bacteria</taxon>
        <taxon>Bacillati</taxon>
        <taxon>Chloroflexota</taxon>
        <taxon>Chloroflexia</taxon>
        <taxon>Chloroflexales</taxon>
        <taxon>Chloroflexineae</taxon>
        <taxon>Oscillochloridaceae</taxon>
        <taxon>Oscillochloris</taxon>
    </lineage>
</organism>
<comment type="caution">
    <text evidence="4">The sequence shown here is derived from an EMBL/GenBank/DDBJ whole genome shotgun (WGS) entry which is preliminary data.</text>
</comment>
<dbReference type="HOGENOM" id="CLU_065902_1_0_0"/>